<organism evidence="5 6">
    <name type="scientific">Anaerotalea alkaliphila</name>
    <dbReference type="NCBI Taxonomy" id="2662126"/>
    <lineage>
        <taxon>Bacteria</taxon>
        <taxon>Bacillati</taxon>
        <taxon>Bacillota</taxon>
        <taxon>Clostridia</taxon>
        <taxon>Eubacteriales</taxon>
        <taxon>Anaerotalea</taxon>
    </lineage>
</organism>
<dbReference type="GO" id="GO:0003700">
    <property type="term" value="F:DNA-binding transcription factor activity"/>
    <property type="evidence" value="ECO:0007669"/>
    <property type="project" value="TreeGrafter"/>
</dbReference>
<evidence type="ECO:0000313" key="6">
    <source>
        <dbReference type="Proteomes" id="UP000461585"/>
    </source>
</evidence>
<dbReference type="CDD" id="cd01544">
    <property type="entry name" value="PBP1_GalR"/>
    <property type="match status" value="1"/>
</dbReference>
<dbReference type="AlphaFoldDB" id="A0A7X5HVG5"/>
<sequence length="350" mass="38684">MVTMKDVARHANISEATVSRVLNGDKTFSVSDETRQRIHEAVAALGYKPIRRRKKNAPQKGGEGAEAKDWKVGLLLTSSQEDELNDPYFMAIRLGIEKYCSLESLEIRTVVRTVGQLEEDVFAGLDGILVVGGVNTAGIPEVYGEGPVVVINNMMEYDERYDKVTSDLDRAVEKMVDYLTELGHQRIGFIGGEECLTEIPEERWSVVKDVRHAAFERKMQLLGRYNPEDVYIGEWSAADGNRLMQEAIAKGTLPTAFLVGSDPMSIGVIHALRAAGLRVPEDVGILSFDDIEAAQFVNPPLSTVRIDTEEMARWAVLLLKDRLEGRTHAVKVVVPSQLLVRSSCGGRNGD</sequence>
<keyword evidence="6" id="KW-1185">Reference proteome</keyword>
<gene>
    <name evidence="5" type="ORF">GXN74_06485</name>
</gene>
<feature type="domain" description="HTH lacI-type" evidence="4">
    <location>
        <begin position="2"/>
        <end position="56"/>
    </location>
</feature>
<comment type="caution">
    <text evidence="5">The sequence shown here is derived from an EMBL/GenBank/DDBJ whole genome shotgun (WGS) entry which is preliminary data.</text>
</comment>
<evidence type="ECO:0000259" key="4">
    <source>
        <dbReference type="PROSITE" id="PS50932"/>
    </source>
</evidence>
<dbReference type="InterPro" id="IPR046335">
    <property type="entry name" value="LacI/GalR-like_sensor"/>
</dbReference>
<accession>A0A7X5HVG5</accession>
<dbReference type="Gene3D" id="3.40.50.2300">
    <property type="match status" value="2"/>
</dbReference>
<dbReference type="InterPro" id="IPR000843">
    <property type="entry name" value="HTH_LacI"/>
</dbReference>
<dbReference type="PRINTS" id="PR00036">
    <property type="entry name" value="HTHLACI"/>
</dbReference>
<dbReference type="Proteomes" id="UP000461585">
    <property type="component" value="Unassembled WGS sequence"/>
</dbReference>
<proteinExistence type="predicted"/>
<evidence type="ECO:0000256" key="2">
    <source>
        <dbReference type="ARBA" id="ARBA00023125"/>
    </source>
</evidence>
<evidence type="ECO:0000256" key="1">
    <source>
        <dbReference type="ARBA" id="ARBA00023015"/>
    </source>
</evidence>
<keyword evidence="2 5" id="KW-0238">DNA-binding</keyword>
<evidence type="ECO:0000313" key="5">
    <source>
        <dbReference type="EMBL" id="NDL67386.1"/>
    </source>
</evidence>
<dbReference type="CDD" id="cd01392">
    <property type="entry name" value="HTH_LacI"/>
    <property type="match status" value="1"/>
</dbReference>
<dbReference type="InterPro" id="IPR010982">
    <property type="entry name" value="Lambda_DNA-bd_dom_sf"/>
</dbReference>
<dbReference type="SUPFAM" id="SSF53822">
    <property type="entry name" value="Periplasmic binding protein-like I"/>
    <property type="match status" value="1"/>
</dbReference>
<name>A0A7X5HVG5_9FIRM</name>
<dbReference type="InterPro" id="IPR028082">
    <property type="entry name" value="Peripla_BP_I"/>
</dbReference>
<dbReference type="PANTHER" id="PTHR30146:SF149">
    <property type="entry name" value="HTH-TYPE TRANSCRIPTIONAL REGULATOR EBGR"/>
    <property type="match status" value="1"/>
</dbReference>
<dbReference type="EMBL" id="JAAEEH010000014">
    <property type="protein sequence ID" value="NDL67386.1"/>
    <property type="molecule type" value="Genomic_DNA"/>
</dbReference>
<dbReference type="GO" id="GO:0000976">
    <property type="term" value="F:transcription cis-regulatory region binding"/>
    <property type="evidence" value="ECO:0007669"/>
    <property type="project" value="TreeGrafter"/>
</dbReference>
<keyword evidence="3" id="KW-0804">Transcription</keyword>
<dbReference type="PANTHER" id="PTHR30146">
    <property type="entry name" value="LACI-RELATED TRANSCRIPTIONAL REPRESSOR"/>
    <property type="match status" value="1"/>
</dbReference>
<dbReference type="PROSITE" id="PS50932">
    <property type="entry name" value="HTH_LACI_2"/>
    <property type="match status" value="1"/>
</dbReference>
<keyword evidence="1" id="KW-0805">Transcription regulation</keyword>
<dbReference type="Pfam" id="PF13377">
    <property type="entry name" value="Peripla_BP_3"/>
    <property type="match status" value="1"/>
</dbReference>
<dbReference type="SMART" id="SM00354">
    <property type="entry name" value="HTH_LACI"/>
    <property type="match status" value="1"/>
</dbReference>
<protein>
    <submittedName>
        <fullName evidence="5">LacI family DNA-binding transcriptional regulator</fullName>
    </submittedName>
</protein>
<dbReference type="Pfam" id="PF00356">
    <property type="entry name" value="LacI"/>
    <property type="match status" value="1"/>
</dbReference>
<dbReference type="RefSeq" id="WP_162370114.1">
    <property type="nucleotide sequence ID" value="NZ_JAAEEH010000014.1"/>
</dbReference>
<evidence type="ECO:0000256" key="3">
    <source>
        <dbReference type="ARBA" id="ARBA00023163"/>
    </source>
</evidence>
<dbReference type="Gene3D" id="1.10.260.40">
    <property type="entry name" value="lambda repressor-like DNA-binding domains"/>
    <property type="match status" value="1"/>
</dbReference>
<reference evidence="5 6" key="1">
    <citation type="submission" date="2020-01" db="EMBL/GenBank/DDBJ databases">
        <title>Anaeroalcalibacter tamaniensis gen. nov., sp. nov., moderately halophilic strictly anaerobic fermenter bacterium from mud volcano of Taman peninsula.</title>
        <authorList>
            <person name="Frolova A."/>
            <person name="Merkel A.Y."/>
            <person name="Slobodkin A.I."/>
        </authorList>
    </citation>
    <scope>NUCLEOTIDE SEQUENCE [LARGE SCALE GENOMIC DNA]</scope>
    <source>
        <strain evidence="5 6">F-3ap</strain>
    </source>
</reference>
<dbReference type="SUPFAM" id="SSF47413">
    <property type="entry name" value="lambda repressor-like DNA-binding domains"/>
    <property type="match status" value="1"/>
</dbReference>